<dbReference type="InterPro" id="IPR000358">
    <property type="entry name" value="RNR_small_fam"/>
</dbReference>
<dbReference type="EMBL" id="MT783706">
    <property type="protein sequence ID" value="QNO11447.1"/>
    <property type="molecule type" value="Genomic_DNA"/>
</dbReference>
<organism evidence="2 3">
    <name type="scientific">Acinetobacter phage Aristophanes</name>
    <dbReference type="NCBI Taxonomy" id="2759203"/>
    <lineage>
        <taxon>Viruses</taxon>
        <taxon>Duplodnaviria</taxon>
        <taxon>Heunggongvirae</taxon>
        <taxon>Uroviricota</taxon>
        <taxon>Caudoviricetes</taxon>
        <taxon>Autographivirales</taxon>
        <taxon>Autoscriptoviridae</taxon>
        <taxon>Beijerinckvirinae</taxon>
        <taxon>Aristophanesvirus</taxon>
        <taxon>Aristophanesvirus aristophanes</taxon>
    </lineage>
</organism>
<protein>
    <recommendedName>
        <fullName evidence="1">ribonucleoside-diphosphate reductase</fullName>
        <ecNumber evidence="1">1.17.4.1</ecNumber>
    </recommendedName>
</protein>
<evidence type="ECO:0000256" key="1">
    <source>
        <dbReference type="ARBA" id="ARBA00012274"/>
    </source>
</evidence>
<sequence>MQKTNIETYSESHVYQYARAVEVAIEQFGIFWSAEELGVHNDEPDLRSNLTDAEVQAITYLQSILNVYEDHLGDDIWGDLIPKRFPRREIVRACRVISMVETHSHAPFYKIMNEVLHKATDEFYSQWRYDGHLYKHIKFVEQCTKDEDSAIVTAALCALEGINLFSAFGFFKQFNTRGWNYISHFVAGIDGSAKDENFHSMFSAWLFRQLQYEREQAGLLTQKYKDTLEFTVRNIITNLYAHELAIIDKMWEFEKTTGTTIRVVKREELIDFVQDRVNVVLGYLGYPPMFVKEKGTISEQFYLNVSSFKSSDFFANTQLQYKRNWSRYKLKFNTSEV</sequence>
<evidence type="ECO:0000313" key="2">
    <source>
        <dbReference type="EMBL" id="QNO11447.1"/>
    </source>
</evidence>
<dbReference type="EC" id="1.17.4.1" evidence="1"/>
<dbReference type="Gene3D" id="1.10.620.20">
    <property type="entry name" value="Ribonucleotide Reductase, subunit A"/>
    <property type="match status" value="1"/>
</dbReference>
<dbReference type="Pfam" id="PF00268">
    <property type="entry name" value="Ribonuc_red_sm"/>
    <property type="match status" value="1"/>
</dbReference>
<dbReference type="GO" id="GO:0004748">
    <property type="term" value="F:ribonucleoside-diphosphate reductase activity, thioredoxin disulfide as acceptor"/>
    <property type="evidence" value="ECO:0007669"/>
    <property type="project" value="UniProtKB-EC"/>
</dbReference>
<dbReference type="InterPro" id="IPR009078">
    <property type="entry name" value="Ferritin-like_SF"/>
</dbReference>
<evidence type="ECO:0000313" key="3">
    <source>
        <dbReference type="Proteomes" id="UP000516232"/>
    </source>
</evidence>
<keyword evidence="3" id="KW-1185">Reference proteome</keyword>
<dbReference type="GO" id="GO:0009263">
    <property type="term" value="P:deoxyribonucleotide biosynthetic process"/>
    <property type="evidence" value="ECO:0007669"/>
    <property type="project" value="InterPro"/>
</dbReference>
<organismHost>
    <name type="scientific">Acinetobacter baumannii</name>
    <dbReference type="NCBI Taxonomy" id="470"/>
</organismHost>
<dbReference type="UniPathway" id="UPA00326"/>
<name>A0A7G9VYN2_BPACA</name>
<dbReference type="InterPro" id="IPR012348">
    <property type="entry name" value="RNR-like"/>
</dbReference>
<accession>A0A7G9VYN2</accession>
<dbReference type="Proteomes" id="UP000516232">
    <property type="component" value="Segment"/>
</dbReference>
<gene>
    <name evidence="2" type="ORF">Aristophanes_00023</name>
</gene>
<reference evidence="2 3" key="1">
    <citation type="submission" date="2020-07" db="EMBL/GenBank/DDBJ databases">
        <authorList>
            <person name="Shneider M.M."/>
            <person name="Timoshina O.V."/>
            <person name="Evseev P.V."/>
            <person name="Shelenkov A.A."/>
            <person name="Mikhailova Y.V."/>
            <person name="Yanushevich Y."/>
            <person name="Shagin D.A."/>
            <person name="Miroshnikov K.A."/>
        </authorList>
    </citation>
    <scope>NUCLEOTIDE SEQUENCE [LARGE SCALE GENOMIC DNA]</scope>
</reference>
<dbReference type="SUPFAM" id="SSF47240">
    <property type="entry name" value="Ferritin-like"/>
    <property type="match status" value="1"/>
</dbReference>
<proteinExistence type="predicted"/>